<proteinExistence type="predicted"/>
<dbReference type="EMBL" id="JAAGRR010000121">
    <property type="protein sequence ID" value="NDY43109.1"/>
    <property type="molecule type" value="Genomic_DNA"/>
</dbReference>
<evidence type="ECO:0000259" key="2">
    <source>
        <dbReference type="Pfam" id="PF09335"/>
    </source>
</evidence>
<reference evidence="3 4" key="1">
    <citation type="submission" date="2020-02" db="EMBL/GenBank/DDBJ databases">
        <title>Comparative genomics of sulfur disproportionating microorganisms.</title>
        <authorList>
            <person name="Ward L.M."/>
            <person name="Bertran E."/>
            <person name="Johnston D.T."/>
        </authorList>
    </citation>
    <scope>NUCLEOTIDE SEQUENCE [LARGE SCALE GENOMIC DNA]</scope>
    <source>
        <strain evidence="3 4">DSM 100025</strain>
    </source>
</reference>
<dbReference type="Proteomes" id="UP000469346">
    <property type="component" value="Unassembled WGS sequence"/>
</dbReference>
<feature type="transmembrane region" description="Helical" evidence="1">
    <location>
        <begin position="162"/>
        <end position="179"/>
    </location>
</feature>
<dbReference type="RefSeq" id="WP_163299225.1">
    <property type="nucleotide sequence ID" value="NZ_JAAGRR010000121.1"/>
</dbReference>
<accession>A0A6N9TPL4</accession>
<dbReference type="AlphaFoldDB" id="A0A6N9TPL4"/>
<dbReference type="InterPro" id="IPR032816">
    <property type="entry name" value="VTT_dom"/>
</dbReference>
<feature type="transmembrane region" description="Helical" evidence="1">
    <location>
        <begin position="185"/>
        <end position="204"/>
    </location>
</feature>
<keyword evidence="1" id="KW-1133">Transmembrane helix</keyword>
<dbReference type="InterPro" id="IPR051311">
    <property type="entry name" value="DedA_domain"/>
</dbReference>
<protein>
    <submittedName>
        <fullName evidence="3">DedA family protein</fullName>
    </submittedName>
</protein>
<evidence type="ECO:0000313" key="3">
    <source>
        <dbReference type="EMBL" id="NDY43109.1"/>
    </source>
</evidence>
<keyword evidence="1" id="KW-0812">Transmembrane</keyword>
<feature type="transmembrane region" description="Helical" evidence="1">
    <location>
        <begin position="68"/>
        <end position="88"/>
    </location>
</feature>
<dbReference type="Pfam" id="PF09335">
    <property type="entry name" value="VTT_dom"/>
    <property type="match status" value="1"/>
</dbReference>
<keyword evidence="4" id="KW-1185">Reference proteome</keyword>
<feature type="domain" description="VTT" evidence="2">
    <location>
        <begin position="50"/>
        <end position="172"/>
    </location>
</feature>
<evidence type="ECO:0000313" key="4">
    <source>
        <dbReference type="Proteomes" id="UP000469346"/>
    </source>
</evidence>
<dbReference type="PANTHER" id="PTHR42709:SF11">
    <property type="entry name" value="DEDA FAMILY PROTEIN"/>
    <property type="match status" value="1"/>
</dbReference>
<name>A0A6N9TPL4_DISTH</name>
<feature type="transmembrane region" description="Helical" evidence="1">
    <location>
        <begin position="137"/>
        <end position="155"/>
    </location>
</feature>
<gene>
    <name evidence="3" type="ORF">G3N55_09680</name>
</gene>
<comment type="caution">
    <text evidence="3">The sequence shown here is derived from an EMBL/GenBank/DDBJ whole genome shotgun (WGS) entry which is preliminary data.</text>
</comment>
<organism evidence="3 4">
    <name type="scientific">Dissulfurirhabdus thermomarina</name>
    <dbReference type="NCBI Taxonomy" id="1765737"/>
    <lineage>
        <taxon>Bacteria</taxon>
        <taxon>Deltaproteobacteria</taxon>
        <taxon>Dissulfurirhabdaceae</taxon>
        <taxon>Dissulfurirhabdus</taxon>
    </lineage>
</organism>
<sequence>MEGLILRRAALFLPGQLRRLYDWVLSWADHPRAGTALALLAFAEASFFPIPPDVLLIALALARREGAFRWAGLATAGSVAGGALGYFIGWQFMAAVGGRILAFYHLTEAYETVRVLFHRYDAWAVAAAGFTPIPYKLFTIAAGAFGISLPTFLAASLLSRGARFFLVAGLVYVFGPPIRAFLERYFNLCTLIFAVLLVGGFLVLKWML</sequence>
<evidence type="ECO:0000256" key="1">
    <source>
        <dbReference type="SAM" id="Phobius"/>
    </source>
</evidence>
<keyword evidence="1" id="KW-0472">Membrane</keyword>
<dbReference type="GO" id="GO:0005886">
    <property type="term" value="C:plasma membrane"/>
    <property type="evidence" value="ECO:0007669"/>
    <property type="project" value="TreeGrafter"/>
</dbReference>
<dbReference type="PANTHER" id="PTHR42709">
    <property type="entry name" value="ALKALINE PHOSPHATASE LIKE PROTEIN"/>
    <property type="match status" value="1"/>
</dbReference>